<proteinExistence type="predicted"/>
<dbReference type="EMBL" id="JAAZKV010000009">
    <property type="protein sequence ID" value="NMA44425.1"/>
    <property type="molecule type" value="Genomic_DNA"/>
</dbReference>
<evidence type="ECO:0000256" key="1">
    <source>
        <dbReference type="SAM" id="Phobius"/>
    </source>
</evidence>
<keyword evidence="1" id="KW-0812">Transmembrane</keyword>
<dbReference type="Proteomes" id="UP000526302">
    <property type="component" value="Unassembled WGS sequence"/>
</dbReference>
<feature type="transmembrane region" description="Helical" evidence="1">
    <location>
        <begin position="6"/>
        <end position="25"/>
    </location>
</feature>
<reference evidence="2 3" key="1">
    <citation type="journal article" date="2020" name="Biotechnol. Biofuels">
        <title>New insights from the biogas microbiome by comprehensive genome-resolved metagenomics of nearly 1600 species originating from multiple anaerobic digesters.</title>
        <authorList>
            <person name="Campanaro S."/>
            <person name="Treu L."/>
            <person name="Rodriguez-R L.M."/>
            <person name="Kovalovszki A."/>
            <person name="Ziels R.M."/>
            <person name="Maus I."/>
            <person name="Zhu X."/>
            <person name="Kougias P.G."/>
            <person name="Basile A."/>
            <person name="Luo G."/>
            <person name="Schluter A."/>
            <person name="Konstantinidis K.T."/>
            <person name="Angelidaki I."/>
        </authorList>
    </citation>
    <scope>NUCLEOTIDE SEQUENCE [LARGE SCALE GENOMIC DNA]</scope>
    <source>
        <strain evidence="2">AS22ysBPME_79</strain>
    </source>
</reference>
<gene>
    <name evidence="2" type="ORF">GX950_01260</name>
</gene>
<evidence type="ECO:0000313" key="2">
    <source>
        <dbReference type="EMBL" id="NMA44425.1"/>
    </source>
</evidence>
<dbReference type="AlphaFoldDB" id="A0A7K4BYZ8"/>
<accession>A0A7K4BYZ8</accession>
<evidence type="ECO:0000313" key="3">
    <source>
        <dbReference type="Proteomes" id="UP000526302"/>
    </source>
</evidence>
<sequence length="110" mass="12924">MEDKKINQICIIIIIIGLVAFFVLYKEEFEEKNINELLIQERNSKGKIIGKIEHVIKNYPTTNFIINDGTGKAIIYYPKETDFKKNDFITAFVEKEKENNLYAYKVIKET</sequence>
<keyword evidence="1" id="KW-0472">Membrane</keyword>
<protein>
    <submittedName>
        <fullName evidence="2">Uncharacterized protein</fullName>
    </submittedName>
</protein>
<name>A0A7K4BYZ8_9ARCH</name>
<comment type="caution">
    <text evidence="2">The sequence shown here is derived from an EMBL/GenBank/DDBJ whole genome shotgun (WGS) entry which is preliminary data.</text>
</comment>
<organism evidence="2 3">
    <name type="scientific">Candidatus Iainarchaeum sp</name>
    <dbReference type="NCBI Taxonomy" id="3101447"/>
    <lineage>
        <taxon>Archaea</taxon>
        <taxon>Candidatus Iainarchaeota</taxon>
        <taxon>Candidatus Iainarchaeia</taxon>
        <taxon>Candidatus Iainarchaeales</taxon>
        <taxon>Candidatus Iainarchaeaceae</taxon>
        <taxon>Candidatus Iainarchaeum</taxon>
    </lineage>
</organism>
<keyword evidence="1" id="KW-1133">Transmembrane helix</keyword>